<organism evidence="1 2">
    <name type="scientific">Oceanispirochaeta crateris</name>
    <dbReference type="NCBI Taxonomy" id="2518645"/>
    <lineage>
        <taxon>Bacteria</taxon>
        <taxon>Pseudomonadati</taxon>
        <taxon>Spirochaetota</taxon>
        <taxon>Spirochaetia</taxon>
        <taxon>Spirochaetales</taxon>
        <taxon>Spirochaetaceae</taxon>
        <taxon>Oceanispirochaeta</taxon>
    </lineage>
</organism>
<dbReference type="PANTHER" id="PTHR32305:SF15">
    <property type="entry name" value="PROTEIN RHSA-RELATED"/>
    <property type="match status" value="1"/>
</dbReference>
<dbReference type="KEGG" id="ock:EXM22_04195"/>
<dbReference type="NCBIfam" id="TIGR03696">
    <property type="entry name" value="Rhs_assc_core"/>
    <property type="match status" value="1"/>
</dbReference>
<dbReference type="RefSeq" id="WP_149485308.1">
    <property type="nucleotide sequence ID" value="NZ_CP036150.1"/>
</dbReference>
<dbReference type="PANTHER" id="PTHR32305">
    <property type="match status" value="1"/>
</dbReference>
<evidence type="ECO:0000313" key="2">
    <source>
        <dbReference type="Proteomes" id="UP000324209"/>
    </source>
</evidence>
<dbReference type="InterPro" id="IPR022385">
    <property type="entry name" value="Rhs_assc_core"/>
</dbReference>
<dbReference type="Proteomes" id="UP000324209">
    <property type="component" value="Chromosome"/>
</dbReference>
<dbReference type="OrthoDB" id="353304at2"/>
<evidence type="ECO:0000313" key="1">
    <source>
        <dbReference type="EMBL" id="QEN07226.1"/>
    </source>
</evidence>
<protein>
    <submittedName>
        <fullName evidence="1">RHS repeat-associated core domain-containing protein</fullName>
    </submittedName>
</protein>
<name>A0A5C1QL15_9SPIO</name>
<dbReference type="InterPro" id="IPR050708">
    <property type="entry name" value="T6SS_VgrG/RHS"/>
</dbReference>
<accession>A0A5C1QL15</accession>
<gene>
    <name evidence="1" type="ORF">EXM22_04195</name>
</gene>
<sequence length="397" mass="44991">MLIKLSSKDSSSSGLSTLDYNNTFSYYADAPHRVEVIANKYYRYDLNGNLEETFFFDSMWSVCGTESTDGLSQSKNIYVGETRISTKLNFPESDLGYETLNTYYYHTVHQLSSNVVTDPDGEVYEHLEYTPYGEMWVEDQTTEDLDKIPYGFTGKEWDEETNLYYMSARYQDPMTSRWISADPAGAKLVNPNSSQFILIGSINWYSYTENNPLKYLDPTGFKPVNFNTNTMQSFTGNIPNTTTPFGKEGCTFSGMSGVVDDYRAKNGLEKIDWQDKLDSDKMNDYFDDDGKLKRDKFLKDFTDDGLAVLEDTRDTGNDSSKVIDDAVKDEDNDFYLLGRGDITKGPGKGGEHEIGISGVTGSDINQIDTSDNDQYRNYTTDGQNKIDRVIKIGEKEE</sequence>
<dbReference type="Gene3D" id="2.180.10.10">
    <property type="entry name" value="RHS repeat-associated core"/>
    <property type="match status" value="1"/>
</dbReference>
<dbReference type="AlphaFoldDB" id="A0A5C1QL15"/>
<keyword evidence="2" id="KW-1185">Reference proteome</keyword>
<proteinExistence type="predicted"/>
<dbReference type="EMBL" id="CP036150">
    <property type="protein sequence ID" value="QEN07226.1"/>
    <property type="molecule type" value="Genomic_DNA"/>
</dbReference>
<reference evidence="1 2" key="1">
    <citation type="submission" date="2019-02" db="EMBL/GenBank/DDBJ databases">
        <title>Complete Genome Sequence and Methylome Analysis of free living Spirochaetas.</title>
        <authorList>
            <person name="Fomenkov A."/>
            <person name="Dubinina G."/>
            <person name="Leshcheva N."/>
            <person name="Mikheeva N."/>
            <person name="Grabovich M."/>
            <person name="Vincze T."/>
            <person name="Roberts R.J."/>
        </authorList>
    </citation>
    <scope>NUCLEOTIDE SEQUENCE [LARGE SCALE GENOMIC DNA]</scope>
    <source>
        <strain evidence="1 2">K2</strain>
    </source>
</reference>